<proteinExistence type="predicted"/>
<feature type="compositionally biased region" description="Basic and acidic residues" evidence="1">
    <location>
        <begin position="68"/>
        <end position="84"/>
    </location>
</feature>
<dbReference type="AlphaFoldDB" id="A0AAN7ZE12"/>
<sequence>MVSAAPETLNSIDDSEEREDSPQEKSERDSGLGGLAARVSATVIRPAETHGYGDGAGEPEDGCDDVERESGETVEYRGHVERYQPDVGEDQE</sequence>
<evidence type="ECO:0000313" key="3">
    <source>
        <dbReference type="Proteomes" id="UP001305414"/>
    </source>
</evidence>
<name>A0AAN7ZE12_9PEZI</name>
<reference evidence="2 3" key="1">
    <citation type="submission" date="2023-10" db="EMBL/GenBank/DDBJ databases">
        <title>Draft genome sequence of Xylaria bambusicola isolate GMP-LS, the root and basal stem rot pathogen of sugarcane in Indonesia.</title>
        <authorList>
            <person name="Selvaraj P."/>
            <person name="Muralishankar V."/>
            <person name="Muruganantham S."/>
            <person name="Sp S."/>
            <person name="Haryani S."/>
            <person name="Lau K.J.X."/>
            <person name="Naqvi N.I."/>
        </authorList>
    </citation>
    <scope>NUCLEOTIDE SEQUENCE [LARGE SCALE GENOMIC DNA]</scope>
    <source>
        <strain evidence="2">GMP-LS</strain>
    </source>
</reference>
<dbReference type="Proteomes" id="UP001305414">
    <property type="component" value="Unassembled WGS sequence"/>
</dbReference>
<comment type="caution">
    <text evidence="2">The sequence shown here is derived from an EMBL/GenBank/DDBJ whole genome shotgun (WGS) entry which is preliminary data.</text>
</comment>
<gene>
    <name evidence="2" type="ORF">RRF57_011285</name>
</gene>
<organism evidence="2 3">
    <name type="scientific">Xylaria bambusicola</name>
    <dbReference type="NCBI Taxonomy" id="326684"/>
    <lineage>
        <taxon>Eukaryota</taxon>
        <taxon>Fungi</taxon>
        <taxon>Dikarya</taxon>
        <taxon>Ascomycota</taxon>
        <taxon>Pezizomycotina</taxon>
        <taxon>Sordariomycetes</taxon>
        <taxon>Xylariomycetidae</taxon>
        <taxon>Xylariales</taxon>
        <taxon>Xylariaceae</taxon>
        <taxon>Xylaria</taxon>
    </lineage>
</organism>
<protein>
    <submittedName>
        <fullName evidence="2">Uncharacterized protein</fullName>
    </submittedName>
</protein>
<accession>A0AAN7ZE12</accession>
<feature type="compositionally biased region" description="Basic and acidic residues" evidence="1">
    <location>
        <begin position="20"/>
        <end position="30"/>
    </location>
</feature>
<keyword evidence="3" id="KW-1185">Reference proteome</keyword>
<dbReference type="EMBL" id="JAWHQM010000055">
    <property type="protein sequence ID" value="KAK5635573.1"/>
    <property type="molecule type" value="Genomic_DNA"/>
</dbReference>
<evidence type="ECO:0000313" key="2">
    <source>
        <dbReference type="EMBL" id="KAK5635573.1"/>
    </source>
</evidence>
<evidence type="ECO:0000256" key="1">
    <source>
        <dbReference type="SAM" id="MobiDB-lite"/>
    </source>
</evidence>
<feature type="region of interest" description="Disordered" evidence="1">
    <location>
        <begin position="1"/>
        <end position="92"/>
    </location>
</feature>
<feature type="compositionally biased region" description="Acidic residues" evidence="1">
    <location>
        <begin position="57"/>
        <end position="67"/>
    </location>
</feature>